<dbReference type="SUPFAM" id="SSF46785">
    <property type="entry name" value="Winged helix' DNA-binding domain"/>
    <property type="match status" value="1"/>
</dbReference>
<evidence type="ECO:0000256" key="4">
    <source>
        <dbReference type="SAM" id="MobiDB-lite"/>
    </source>
</evidence>
<accession>A0A9J6QNP0</accession>
<evidence type="ECO:0000256" key="1">
    <source>
        <dbReference type="ARBA" id="ARBA00022741"/>
    </source>
</evidence>
<dbReference type="GO" id="GO:0003677">
    <property type="term" value="F:DNA binding"/>
    <property type="evidence" value="ECO:0007669"/>
    <property type="project" value="UniProtKB-KW"/>
</dbReference>
<dbReference type="Pfam" id="PF00158">
    <property type="entry name" value="Sigma54_activat"/>
    <property type="match status" value="1"/>
</dbReference>
<reference evidence="6" key="1">
    <citation type="submission" date="2022-09" db="EMBL/GenBank/DDBJ databases">
        <title>Culturomic study of gut microbiota in children with autism spectrum disorder.</title>
        <authorList>
            <person name="Efimov B.A."/>
            <person name="Chaplin A.V."/>
            <person name="Sokolova S.R."/>
            <person name="Pikina A.P."/>
            <person name="Korzhanova M."/>
            <person name="Belova V."/>
            <person name="Korostin D."/>
        </authorList>
    </citation>
    <scope>NUCLEOTIDE SEQUENCE</scope>
    <source>
        <strain evidence="6">ASD5510</strain>
    </source>
</reference>
<dbReference type="PROSITE" id="PS50045">
    <property type="entry name" value="SIGMA54_INTERACT_4"/>
    <property type="match status" value="1"/>
</dbReference>
<dbReference type="InterPro" id="IPR025662">
    <property type="entry name" value="Sigma_54_int_dom_ATP-bd_1"/>
</dbReference>
<comment type="caution">
    <text evidence="6">The sequence shown here is derived from an EMBL/GenBank/DDBJ whole genome shotgun (WGS) entry which is preliminary data.</text>
</comment>
<dbReference type="AlphaFoldDB" id="A0A9J6QNP0"/>
<evidence type="ECO:0000259" key="5">
    <source>
        <dbReference type="PROSITE" id="PS50045"/>
    </source>
</evidence>
<dbReference type="SUPFAM" id="SSF52540">
    <property type="entry name" value="P-loop containing nucleoside triphosphate hydrolases"/>
    <property type="match status" value="1"/>
</dbReference>
<keyword evidence="7" id="KW-1185">Reference proteome</keyword>
<keyword evidence="3" id="KW-0238">DNA-binding</keyword>
<dbReference type="InterPro" id="IPR002078">
    <property type="entry name" value="Sigma_54_int"/>
</dbReference>
<dbReference type="InterPro" id="IPR003593">
    <property type="entry name" value="AAA+_ATPase"/>
</dbReference>
<dbReference type="RefSeq" id="WP_148397198.1">
    <property type="nucleotide sequence ID" value="NZ_JAOSHN010000002.1"/>
</dbReference>
<evidence type="ECO:0000256" key="2">
    <source>
        <dbReference type="ARBA" id="ARBA00022840"/>
    </source>
</evidence>
<organism evidence="6 7">
    <name type="scientific">Hominibacterium faecale</name>
    <dbReference type="NCBI Taxonomy" id="2839743"/>
    <lineage>
        <taxon>Bacteria</taxon>
        <taxon>Bacillati</taxon>
        <taxon>Bacillota</taxon>
        <taxon>Clostridia</taxon>
        <taxon>Peptostreptococcales</taxon>
        <taxon>Anaerovoracaceae</taxon>
        <taxon>Hominibacterium</taxon>
    </lineage>
</organism>
<dbReference type="PANTHER" id="PTHR32071:SF57">
    <property type="entry name" value="C4-DICARBOXYLATE TRANSPORT TRANSCRIPTIONAL REGULATORY PROTEIN DCTD"/>
    <property type="match status" value="1"/>
</dbReference>
<dbReference type="InterPro" id="IPR036388">
    <property type="entry name" value="WH-like_DNA-bd_sf"/>
</dbReference>
<keyword evidence="1" id="KW-0547">Nucleotide-binding</keyword>
<dbReference type="InterPro" id="IPR036390">
    <property type="entry name" value="WH_DNA-bd_sf"/>
</dbReference>
<keyword evidence="2" id="KW-0067">ATP-binding</keyword>
<evidence type="ECO:0000313" key="7">
    <source>
        <dbReference type="Proteomes" id="UP001065549"/>
    </source>
</evidence>
<dbReference type="Gene3D" id="1.10.8.60">
    <property type="match status" value="1"/>
</dbReference>
<dbReference type="Proteomes" id="UP001065549">
    <property type="component" value="Unassembled WGS sequence"/>
</dbReference>
<dbReference type="FunFam" id="3.40.50.300:FF:000006">
    <property type="entry name" value="DNA-binding transcriptional regulator NtrC"/>
    <property type="match status" value="1"/>
</dbReference>
<dbReference type="InterPro" id="IPR027417">
    <property type="entry name" value="P-loop_NTPase"/>
</dbReference>
<dbReference type="PROSITE" id="PS00675">
    <property type="entry name" value="SIGMA54_INTERACT_1"/>
    <property type="match status" value="1"/>
</dbReference>
<gene>
    <name evidence="6" type="ORF">OBO34_04280</name>
</gene>
<feature type="domain" description="Sigma-54 factor interaction" evidence="5">
    <location>
        <begin position="344"/>
        <end position="570"/>
    </location>
</feature>
<name>A0A9J6QNP0_9FIRM</name>
<dbReference type="GO" id="GO:0005524">
    <property type="term" value="F:ATP binding"/>
    <property type="evidence" value="ECO:0007669"/>
    <property type="project" value="UniProtKB-KW"/>
</dbReference>
<dbReference type="PANTHER" id="PTHR32071">
    <property type="entry name" value="TRANSCRIPTIONAL REGULATORY PROTEIN"/>
    <property type="match status" value="1"/>
</dbReference>
<dbReference type="SMART" id="SM00382">
    <property type="entry name" value="AAA"/>
    <property type="match status" value="1"/>
</dbReference>
<feature type="region of interest" description="Disordered" evidence="4">
    <location>
        <begin position="595"/>
        <end position="614"/>
    </location>
</feature>
<dbReference type="CDD" id="cd00009">
    <property type="entry name" value="AAA"/>
    <property type="match status" value="1"/>
</dbReference>
<evidence type="ECO:0000313" key="6">
    <source>
        <dbReference type="EMBL" id="MCU7377570.1"/>
    </source>
</evidence>
<proteinExistence type="predicted"/>
<dbReference type="Gene3D" id="3.40.50.300">
    <property type="entry name" value="P-loop containing nucleotide triphosphate hydrolases"/>
    <property type="match status" value="1"/>
</dbReference>
<dbReference type="GO" id="GO:0006355">
    <property type="term" value="P:regulation of DNA-templated transcription"/>
    <property type="evidence" value="ECO:0007669"/>
    <property type="project" value="InterPro"/>
</dbReference>
<protein>
    <submittedName>
        <fullName evidence="6">Sigma 54-interacting transcriptional regulator</fullName>
    </submittedName>
</protein>
<dbReference type="Gene3D" id="1.10.10.10">
    <property type="entry name" value="Winged helix-like DNA-binding domain superfamily/Winged helix DNA-binding domain"/>
    <property type="match status" value="1"/>
</dbReference>
<dbReference type="Pfam" id="PF25601">
    <property type="entry name" value="AAA_lid_14"/>
    <property type="match status" value="1"/>
</dbReference>
<dbReference type="EMBL" id="JAOSHN010000002">
    <property type="protein sequence ID" value="MCU7377570.1"/>
    <property type="molecule type" value="Genomic_DNA"/>
</dbReference>
<dbReference type="InterPro" id="IPR058031">
    <property type="entry name" value="AAA_lid_NorR"/>
</dbReference>
<sequence length="700" mass="78837">METLEQKNKKLLICISDPTILEFLTNTIQTYFEDVLDIVSIRPSKLFDLDFVPTAAIISHRTVNLVRERFPNTTLILQKRDLSGQALEKVVSLPDGSNVLIVNQHMDAANETIRSFIELGINHINMRAYAPGNNIDTSQVDAVIYTGVPEDCPKLDCPYIDIGLRKISLYTIIDIIRAFDLPSDFTKAYYNDSIRLFTASCYQLQNTLEQANTLKNNFEKICDINNNITFVINENDEIILFNETANKYFEIRDPQEIMGMDYKEVFRDQPELLSYIAANVPLTDTLVTIENQKLLLSSFEMDVDKSQNKAFTLLPLSTLKKREGMVRKKLRATGFTAKYTFDDILGSSTLMERSKKLAKVYAKTEFPVLITGESGTGKELFAQSIHNMSSRRESNFVAINFAALPETLAESELFGYMEGAFTGALKNGKAGMFELAHQGTIFLDEIGDASLPVQAKLLRVLEEKEVVRVGGTDVIPVDVRIICATNKDLQAAIREGTFREDLYYRIKVLNLRLQPLRERPEDIMEIISHLLESQQAKALANLPNIRDKLISYTWPGNARELRTAAEYMNMLSSLSDREEALDMLNVYFENNLQTDPLAETESPAQTGKPGREEAAVKGDYIGPDLIAILEAIFRLQNQGVTAGRNSICKTQSAQALQLTESKIKSRLKKLEAMGYITVGKTKQGALLTDRGYQLLKQFIQ</sequence>
<evidence type="ECO:0000256" key="3">
    <source>
        <dbReference type="ARBA" id="ARBA00023125"/>
    </source>
</evidence>